<organism evidence="1">
    <name type="scientific">Babesia bovis</name>
    <dbReference type="NCBI Taxonomy" id="5865"/>
    <lineage>
        <taxon>Eukaryota</taxon>
        <taxon>Sar</taxon>
        <taxon>Alveolata</taxon>
        <taxon>Apicomplexa</taxon>
        <taxon>Aconoidasida</taxon>
        <taxon>Piroplasmida</taxon>
        <taxon>Babesiidae</taxon>
        <taxon>Babesia</taxon>
    </lineage>
</organism>
<dbReference type="Gene3D" id="6.10.140.1230">
    <property type="match status" value="1"/>
</dbReference>
<proteinExistence type="evidence at transcript level"/>
<evidence type="ECO:0000313" key="1">
    <source>
        <dbReference type="EMBL" id="BAN65108.1"/>
    </source>
</evidence>
<gene>
    <name evidence="1" type="primary">BBOV_IV005900</name>
</gene>
<dbReference type="AlphaFoldDB" id="S6B173"/>
<name>S6B173_BABBO</name>
<reference evidence="1" key="1">
    <citation type="journal article" date="2014" name="BMC Genomics">
        <title>The Babesia bovis gene and promoter model: an update from full-length EST analysis.</title>
        <authorList>
            <person name="Yamagishi J."/>
            <person name="Wakaguri H."/>
            <person name="Yokoyama N."/>
            <person name="Yamashita R."/>
            <person name="Suzuki Y."/>
            <person name="Xuan X."/>
            <person name="Igarashi I."/>
        </authorList>
    </citation>
    <scope>NUCLEOTIDE SEQUENCE</scope>
    <source>
        <strain evidence="1">Texas</strain>
    </source>
</reference>
<protein>
    <submittedName>
        <fullName evidence="1">Uncharacterized protein</fullName>
    </submittedName>
</protein>
<dbReference type="EMBL" id="AK441314">
    <property type="protein sequence ID" value="BAN65108.1"/>
    <property type="molecule type" value="mRNA"/>
</dbReference>
<sequence length="129" mass="14633">MLAIIQTRDHWLITKTKRISHNHKYTNSQLNEQLKEALPRLSKMTKYKSNGNTNPMQELEKIFDDLDVSEAYGDMTMNSVNAHLAPQNEVDNLISKVADEYALDIGDMLNASRVIGSSLSNRNIGRLTQ</sequence>
<accession>S6B173</accession>
<dbReference type="VEuPathDB" id="PiroplasmaDB:BBOV_IV005900"/>